<gene>
    <name evidence="1" type="ORF">B5M45_23805</name>
</gene>
<name>A0A1X0XSQ4_MYCSI</name>
<dbReference type="STRING" id="1784.VC42_22260"/>
<comment type="caution">
    <text evidence="1">The sequence shown here is derived from an EMBL/GenBank/DDBJ whole genome shotgun (WGS) entry which is preliminary data.</text>
</comment>
<dbReference type="Proteomes" id="UP000193040">
    <property type="component" value="Unassembled WGS sequence"/>
</dbReference>
<protein>
    <submittedName>
        <fullName evidence="1">Phosphodiesterase</fullName>
    </submittedName>
</protein>
<evidence type="ECO:0000313" key="1">
    <source>
        <dbReference type="EMBL" id="ORJ55925.1"/>
    </source>
</evidence>
<accession>A0A1X0XSQ4</accession>
<reference evidence="1 2" key="1">
    <citation type="submission" date="2017-03" db="EMBL/GenBank/DDBJ databases">
        <title>Genomic insights into Mycobacterium simiae human colonization.</title>
        <authorList>
            <person name="Steffani J.L."/>
            <person name="Brunck M.E."/>
            <person name="Cruz E."/>
            <person name="Montiel R."/>
            <person name="Barona F."/>
        </authorList>
    </citation>
    <scope>NUCLEOTIDE SEQUENCE [LARGE SCALE GENOMIC DNA]</scope>
    <source>
        <strain evidence="1 2">MsiGto</strain>
    </source>
</reference>
<evidence type="ECO:0000313" key="2">
    <source>
        <dbReference type="Proteomes" id="UP000193040"/>
    </source>
</evidence>
<dbReference type="AlphaFoldDB" id="A0A1X0XSQ4"/>
<keyword evidence="2" id="KW-1185">Reference proteome</keyword>
<organism evidence="1 2">
    <name type="scientific">Mycobacterium simiae</name>
    <name type="common">Mycobacterium habana</name>
    <dbReference type="NCBI Taxonomy" id="1784"/>
    <lineage>
        <taxon>Bacteria</taxon>
        <taxon>Bacillati</taxon>
        <taxon>Actinomycetota</taxon>
        <taxon>Actinomycetes</taxon>
        <taxon>Mycobacteriales</taxon>
        <taxon>Mycobacteriaceae</taxon>
        <taxon>Mycobacterium</taxon>
        <taxon>Mycobacterium simiae complex</taxon>
    </lineage>
</organism>
<dbReference type="EMBL" id="MZZM01000028">
    <property type="protein sequence ID" value="ORJ55925.1"/>
    <property type="molecule type" value="Genomic_DNA"/>
</dbReference>
<dbReference type="RefSeq" id="WP_084952890.1">
    <property type="nucleotide sequence ID" value="NZ_JASWDE010000010.1"/>
</dbReference>
<proteinExistence type="predicted"/>
<sequence>MSLADVVALPFRVGSAVRGRRFFHPVGVLAQGRAERVAPAQCGLPLPSSDVIVRVSKALGTPGSLPDFIGLAIRIDAPQSCAAPWDILLVSAGSGVLTRAVALRPVTSWTGHTLSNLMPVRYRDSPWWLRARIETDIRGNGLSLDDVARRIDHGGIDVTLDQARGRGDFTPLARLHLSTVMDPQQADVSFDPVLNTAPGLTLYPGWLADLRAHAYQRSREGRLFGLLPARR</sequence>